<dbReference type="EMBL" id="CP036263">
    <property type="protein sequence ID" value="QDS98755.1"/>
    <property type="molecule type" value="Genomic_DNA"/>
</dbReference>
<gene>
    <name evidence="2" type="ORF">HG15A2_20390</name>
</gene>
<name>A0A517MV48_9BACT</name>
<organism evidence="2 3">
    <name type="scientific">Adhaeretor mobilis</name>
    <dbReference type="NCBI Taxonomy" id="1930276"/>
    <lineage>
        <taxon>Bacteria</taxon>
        <taxon>Pseudomonadati</taxon>
        <taxon>Planctomycetota</taxon>
        <taxon>Planctomycetia</taxon>
        <taxon>Pirellulales</taxon>
        <taxon>Lacipirellulaceae</taxon>
        <taxon>Adhaeretor</taxon>
    </lineage>
</organism>
<sequence precursor="true">MNPTLSQFACVVYLASASLLAPAHAESVEKADPLEIRSVEDRVLTLPSDKRHTLWVAGDYEPSDGGVDVLVHFHGSPRVVRESTHSAGLNCVVISVNYGGLSSVYRRPFSKDRKLFQSILSEALIQLRSQSDFADDVKWRRVAVSSFSAGFGAVREILKTPRYFERVDGIYLVDSLYCGYVGDGTDQVETGLVHPGLMQDFVRYAQESANGEKVMIVTHCDGPTPGYASTRETADYLLEKLKLEPQSVDTIVPGRLPTQVDDFRLYRQASRKGFSLYGSPGGNETDHVKHLQHMDYWLPKLPLAKQQQDLAQ</sequence>
<protein>
    <submittedName>
        <fullName evidence="2">Uncharacterized protein</fullName>
    </submittedName>
</protein>
<feature type="signal peptide" evidence="1">
    <location>
        <begin position="1"/>
        <end position="25"/>
    </location>
</feature>
<keyword evidence="1" id="KW-0732">Signal</keyword>
<reference evidence="2 3" key="1">
    <citation type="submission" date="2019-02" db="EMBL/GenBank/DDBJ databases">
        <title>Deep-cultivation of Planctomycetes and their phenomic and genomic characterization uncovers novel biology.</title>
        <authorList>
            <person name="Wiegand S."/>
            <person name="Jogler M."/>
            <person name="Boedeker C."/>
            <person name="Pinto D."/>
            <person name="Vollmers J."/>
            <person name="Rivas-Marin E."/>
            <person name="Kohn T."/>
            <person name="Peeters S.H."/>
            <person name="Heuer A."/>
            <person name="Rast P."/>
            <person name="Oberbeckmann S."/>
            <person name="Bunk B."/>
            <person name="Jeske O."/>
            <person name="Meyerdierks A."/>
            <person name="Storesund J.E."/>
            <person name="Kallscheuer N."/>
            <person name="Luecker S."/>
            <person name="Lage O.M."/>
            <person name="Pohl T."/>
            <person name="Merkel B.J."/>
            <person name="Hornburger P."/>
            <person name="Mueller R.-W."/>
            <person name="Bruemmer F."/>
            <person name="Labrenz M."/>
            <person name="Spormann A.M."/>
            <person name="Op den Camp H."/>
            <person name="Overmann J."/>
            <person name="Amann R."/>
            <person name="Jetten M.S.M."/>
            <person name="Mascher T."/>
            <person name="Medema M.H."/>
            <person name="Devos D.P."/>
            <person name="Kaster A.-K."/>
            <person name="Ovreas L."/>
            <person name="Rohde M."/>
            <person name="Galperin M.Y."/>
            <person name="Jogler C."/>
        </authorList>
    </citation>
    <scope>NUCLEOTIDE SEQUENCE [LARGE SCALE GENOMIC DNA]</scope>
    <source>
        <strain evidence="2 3">HG15A2</strain>
    </source>
</reference>
<evidence type="ECO:0000313" key="2">
    <source>
        <dbReference type="EMBL" id="QDS98755.1"/>
    </source>
</evidence>
<feature type="chain" id="PRO_5021800008" evidence="1">
    <location>
        <begin position="26"/>
        <end position="312"/>
    </location>
</feature>
<dbReference type="KEGG" id="amob:HG15A2_20390"/>
<dbReference type="Proteomes" id="UP000319852">
    <property type="component" value="Chromosome"/>
</dbReference>
<dbReference type="RefSeq" id="WP_145059994.1">
    <property type="nucleotide sequence ID" value="NZ_CP036263.1"/>
</dbReference>
<evidence type="ECO:0000256" key="1">
    <source>
        <dbReference type="SAM" id="SignalP"/>
    </source>
</evidence>
<proteinExistence type="predicted"/>
<dbReference type="OrthoDB" id="835246at2"/>
<dbReference type="AlphaFoldDB" id="A0A517MV48"/>
<accession>A0A517MV48</accession>
<evidence type="ECO:0000313" key="3">
    <source>
        <dbReference type="Proteomes" id="UP000319852"/>
    </source>
</evidence>
<keyword evidence="3" id="KW-1185">Reference proteome</keyword>